<evidence type="ECO:0000256" key="4">
    <source>
        <dbReference type="ARBA" id="ARBA00022741"/>
    </source>
</evidence>
<sequence length="816" mass="91928">MALLETLQQQQPPPSTDSLPTIEKPEKQGLWSAVTSNPLFSAGFGLMGVGAGLSLLRKGSTLGASALRRRLLVTLEIPSKDKSYLWFLQWMSQQAPKRQVQHLSVETSYRQHDNGSVSTKFGLVPGPGTHFFKWRNVWMQVQRQRDGKMMDLSTGSPWETITITTLSRDRHVFKELLHEAQEMALKKQEGKTVLYTSYGPEWRPFGLPRRRRMLESVILDKGIKQRIVDDVKAFIGNGKWYNERGIPYRRGYLLYGPPGSGKSSFIQALAGELEYNICILNLSERGLTDDRLNHLLSNVPERSIMLLEDIDAAFTKRTQSDNQGYQSMITFSGLLNSLDGVASAEERIIFLTTNHVEKLDPALVRPGRVDMKEYLGNATDFQTKKMFLRFYDDESLANKFVEKVRGKNISTASLQGHFVYYKDRPNEAVDQADSLWKQFGERLFYSGEDSIYEETIVETPALLATLSEDARLSYEQAKLFQVRHPPESISTDITLSQYVSIQEKGVAAFEFEWDMETTSFVSARTEIQFLSGECCVQTNLPLPRNQEVYYWEAKMFEKPTSTIVSVGVATKPYPYWRLPGWNKHSVGYFSHTGNKHFNNPFVGRPYGFTYDEGDVIGVGYRHRTGTVFFTRNGRKLDEACFGLRYNLFPTIGANGPCQIHVNLGQMGFVFVEANVKKWGLAPVQGTLAPPPAYGYEAGSLLLERGRTGETSHLLGAGGAGQPENYNHCDIPTIVGSNSITDDEDEDVDDNTPLIQHVRGTNNNNYASIPIPSRRREGAPTYSPPSYSTFPGLSLLMGRGNSSDQEEFERNRRANLV</sequence>
<name>A0A8H7QX67_9FUNG</name>
<dbReference type="Gene3D" id="2.60.120.920">
    <property type="match status" value="1"/>
</dbReference>
<dbReference type="CDD" id="cd19510">
    <property type="entry name" value="RecA-like_BCS1"/>
    <property type="match status" value="1"/>
</dbReference>
<keyword evidence="9" id="KW-0496">Mitochondrion</keyword>
<dbReference type="SMART" id="SM00449">
    <property type="entry name" value="SPRY"/>
    <property type="match status" value="1"/>
</dbReference>
<proteinExistence type="inferred from homology"/>
<keyword evidence="5" id="KW-0999">Mitochondrion inner membrane</keyword>
<dbReference type="Pfam" id="PF00622">
    <property type="entry name" value="SPRY"/>
    <property type="match status" value="1"/>
</dbReference>
<comment type="catalytic activity">
    <reaction evidence="11">
        <text>ATP + H2O = ADP + phosphate + H(+)</text>
        <dbReference type="Rhea" id="RHEA:13065"/>
        <dbReference type="ChEBI" id="CHEBI:15377"/>
        <dbReference type="ChEBI" id="CHEBI:15378"/>
        <dbReference type="ChEBI" id="CHEBI:30616"/>
        <dbReference type="ChEBI" id="CHEBI:43474"/>
        <dbReference type="ChEBI" id="CHEBI:456216"/>
    </reaction>
    <physiologicalReaction direction="left-to-right" evidence="11">
        <dbReference type="Rhea" id="RHEA:13066"/>
    </physiologicalReaction>
</comment>
<comment type="similarity">
    <text evidence="2">Belongs to the AAA ATPase family. BCS1 subfamily.</text>
</comment>
<feature type="region of interest" description="Disordered" evidence="12">
    <location>
        <begin position="737"/>
        <end position="816"/>
    </location>
</feature>
<dbReference type="GO" id="GO:0005524">
    <property type="term" value="F:ATP binding"/>
    <property type="evidence" value="ECO:0007669"/>
    <property type="project" value="UniProtKB-KW"/>
</dbReference>
<feature type="region of interest" description="Disordered" evidence="12">
    <location>
        <begin position="1"/>
        <end position="21"/>
    </location>
</feature>
<gene>
    <name evidence="14" type="ORF">INT46_007105</name>
</gene>
<dbReference type="SUPFAM" id="SSF49899">
    <property type="entry name" value="Concanavalin A-like lectins/glucanases"/>
    <property type="match status" value="1"/>
</dbReference>
<dbReference type="AlphaFoldDB" id="A0A8H7QX67"/>
<keyword evidence="8" id="KW-1133">Transmembrane helix</keyword>
<dbReference type="InterPro" id="IPR043136">
    <property type="entry name" value="B30.2/SPRY_sf"/>
</dbReference>
<dbReference type="Pfam" id="PF25426">
    <property type="entry name" value="AAA_lid_BCS1"/>
    <property type="match status" value="1"/>
</dbReference>
<dbReference type="InterPro" id="IPR014851">
    <property type="entry name" value="BCS1_N"/>
</dbReference>
<evidence type="ECO:0000256" key="9">
    <source>
        <dbReference type="ARBA" id="ARBA00023128"/>
    </source>
</evidence>
<reference evidence="14" key="1">
    <citation type="submission" date="2020-12" db="EMBL/GenBank/DDBJ databases">
        <title>Metabolic potential, ecology and presence of endohyphal bacteria is reflected in genomic diversity of Mucoromycotina.</title>
        <authorList>
            <person name="Muszewska A."/>
            <person name="Okrasinska A."/>
            <person name="Steczkiewicz K."/>
            <person name="Drgas O."/>
            <person name="Orlowska M."/>
            <person name="Perlinska-Lenart U."/>
            <person name="Aleksandrzak-Piekarczyk T."/>
            <person name="Szatraj K."/>
            <person name="Zielenkiewicz U."/>
            <person name="Pilsyk S."/>
            <person name="Malc E."/>
            <person name="Mieczkowski P."/>
            <person name="Kruszewska J.S."/>
            <person name="Biernat P."/>
            <person name="Pawlowska J."/>
        </authorList>
    </citation>
    <scope>NUCLEOTIDE SEQUENCE</scope>
    <source>
        <strain evidence="14">CBS 226.32</strain>
    </source>
</reference>
<dbReference type="InterPro" id="IPR035780">
    <property type="entry name" value="SPRY_Ssh4-like"/>
</dbReference>
<dbReference type="SUPFAM" id="SSF52540">
    <property type="entry name" value="P-loop containing nucleoside triphosphate hydrolases"/>
    <property type="match status" value="1"/>
</dbReference>
<dbReference type="PROSITE" id="PS50188">
    <property type="entry name" value="B302_SPRY"/>
    <property type="match status" value="1"/>
</dbReference>
<dbReference type="FunFam" id="3.40.50.300:FF:000768">
    <property type="entry name" value="Probable mitochondrial chaperone bcs1"/>
    <property type="match status" value="1"/>
</dbReference>
<evidence type="ECO:0000256" key="12">
    <source>
        <dbReference type="SAM" id="MobiDB-lite"/>
    </source>
</evidence>
<keyword evidence="10" id="KW-0472">Membrane</keyword>
<evidence type="ECO:0000256" key="11">
    <source>
        <dbReference type="ARBA" id="ARBA00048778"/>
    </source>
</evidence>
<dbReference type="InterPro" id="IPR057495">
    <property type="entry name" value="AAA_lid_BCS1"/>
</dbReference>
<protein>
    <recommendedName>
        <fullName evidence="13">B30.2/SPRY domain-containing protein</fullName>
    </recommendedName>
</protein>
<keyword evidence="15" id="KW-1185">Reference proteome</keyword>
<feature type="compositionally biased region" description="Acidic residues" evidence="12">
    <location>
        <begin position="740"/>
        <end position="749"/>
    </location>
</feature>
<dbReference type="InterPro" id="IPR001870">
    <property type="entry name" value="B30.2/SPRY"/>
</dbReference>
<comment type="subcellular location">
    <subcellularLocation>
        <location evidence="1">Mitochondrion inner membrane</location>
        <topology evidence="1">Single-pass membrane protein</topology>
    </subcellularLocation>
</comment>
<feature type="domain" description="B30.2/SPRY" evidence="13">
    <location>
        <begin position="467"/>
        <end position="668"/>
    </location>
</feature>
<evidence type="ECO:0000256" key="6">
    <source>
        <dbReference type="ARBA" id="ARBA00022801"/>
    </source>
</evidence>
<dbReference type="CDD" id="cd12910">
    <property type="entry name" value="SPRY_SSH4_like"/>
    <property type="match status" value="1"/>
</dbReference>
<evidence type="ECO:0000256" key="5">
    <source>
        <dbReference type="ARBA" id="ARBA00022792"/>
    </source>
</evidence>
<feature type="compositionally biased region" description="Basic and acidic residues" evidence="12">
    <location>
        <begin position="807"/>
        <end position="816"/>
    </location>
</feature>
<accession>A0A8H7QX67</accession>
<evidence type="ECO:0000256" key="2">
    <source>
        <dbReference type="ARBA" id="ARBA00007448"/>
    </source>
</evidence>
<keyword evidence="4" id="KW-0547">Nucleotide-binding</keyword>
<dbReference type="EMBL" id="JAEPRC010000349">
    <property type="protein sequence ID" value="KAG2199485.1"/>
    <property type="molecule type" value="Genomic_DNA"/>
</dbReference>
<dbReference type="InterPro" id="IPR003959">
    <property type="entry name" value="ATPase_AAA_core"/>
</dbReference>
<dbReference type="GO" id="GO:0016887">
    <property type="term" value="F:ATP hydrolysis activity"/>
    <property type="evidence" value="ECO:0007669"/>
    <property type="project" value="InterPro"/>
</dbReference>
<dbReference type="Pfam" id="PF08740">
    <property type="entry name" value="BCS1_N"/>
    <property type="match status" value="1"/>
</dbReference>
<dbReference type="InterPro" id="IPR027417">
    <property type="entry name" value="P-loop_NTPase"/>
</dbReference>
<evidence type="ECO:0000259" key="13">
    <source>
        <dbReference type="PROSITE" id="PS50188"/>
    </source>
</evidence>
<evidence type="ECO:0000313" key="14">
    <source>
        <dbReference type="EMBL" id="KAG2199485.1"/>
    </source>
</evidence>
<dbReference type="PANTHER" id="PTHR23070">
    <property type="entry name" value="BCS1 AAA-TYPE ATPASE"/>
    <property type="match status" value="1"/>
</dbReference>
<evidence type="ECO:0000256" key="3">
    <source>
        <dbReference type="ARBA" id="ARBA00022692"/>
    </source>
</evidence>
<dbReference type="Gene3D" id="3.40.50.300">
    <property type="entry name" value="P-loop containing nucleotide triphosphate hydrolases"/>
    <property type="match status" value="1"/>
</dbReference>
<feature type="compositionally biased region" description="Low complexity" evidence="12">
    <location>
        <begin position="779"/>
        <end position="788"/>
    </location>
</feature>
<keyword evidence="3" id="KW-0812">Transmembrane</keyword>
<comment type="caution">
    <text evidence="14">The sequence shown here is derived from an EMBL/GenBank/DDBJ whole genome shotgun (WGS) entry which is preliminary data.</text>
</comment>
<dbReference type="OrthoDB" id="10251412at2759"/>
<dbReference type="InterPro" id="IPR003593">
    <property type="entry name" value="AAA+_ATPase"/>
</dbReference>
<evidence type="ECO:0000256" key="8">
    <source>
        <dbReference type="ARBA" id="ARBA00022989"/>
    </source>
</evidence>
<dbReference type="SMART" id="SM00382">
    <property type="entry name" value="AAA"/>
    <property type="match status" value="1"/>
</dbReference>
<dbReference type="GO" id="GO:0005743">
    <property type="term" value="C:mitochondrial inner membrane"/>
    <property type="evidence" value="ECO:0007669"/>
    <property type="project" value="UniProtKB-SubCell"/>
</dbReference>
<dbReference type="GO" id="GO:0034551">
    <property type="term" value="P:mitochondrial respiratory chain complex III assembly"/>
    <property type="evidence" value="ECO:0007669"/>
    <property type="project" value="UniProtKB-ARBA"/>
</dbReference>
<dbReference type="Pfam" id="PF00004">
    <property type="entry name" value="AAA"/>
    <property type="match status" value="1"/>
</dbReference>
<evidence type="ECO:0000256" key="1">
    <source>
        <dbReference type="ARBA" id="ARBA00004434"/>
    </source>
</evidence>
<dbReference type="InterPro" id="IPR003960">
    <property type="entry name" value="ATPase_AAA_CS"/>
</dbReference>
<organism evidence="14 15">
    <name type="scientific">Mucor plumbeus</name>
    <dbReference type="NCBI Taxonomy" id="97098"/>
    <lineage>
        <taxon>Eukaryota</taxon>
        <taxon>Fungi</taxon>
        <taxon>Fungi incertae sedis</taxon>
        <taxon>Mucoromycota</taxon>
        <taxon>Mucoromycotina</taxon>
        <taxon>Mucoromycetes</taxon>
        <taxon>Mucorales</taxon>
        <taxon>Mucorineae</taxon>
        <taxon>Mucoraceae</taxon>
        <taxon>Mucor</taxon>
    </lineage>
</organism>
<dbReference type="InterPro" id="IPR050747">
    <property type="entry name" value="Mitochondrial_chaperone_BCS1"/>
</dbReference>
<keyword evidence="6" id="KW-0378">Hydrolase</keyword>
<dbReference type="SMART" id="SM01024">
    <property type="entry name" value="BCS1_N"/>
    <property type="match status" value="1"/>
</dbReference>
<dbReference type="Proteomes" id="UP000650833">
    <property type="component" value="Unassembled WGS sequence"/>
</dbReference>
<keyword evidence="7" id="KW-0067">ATP-binding</keyword>
<dbReference type="PROSITE" id="PS00674">
    <property type="entry name" value="AAA"/>
    <property type="match status" value="1"/>
</dbReference>
<evidence type="ECO:0000313" key="15">
    <source>
        <dbReference type="Proteomes" id="UP000650833"/>
    </source>
</evidence>
<dbReference type="InterPro" id="IPR013320">
    <property type="entry name" value="ConA-like_dom_sf"/>
</dbReference>
<dbReference type="InterPro" id="IPR003877">
    <property type="entry name" value="SPRY_dom"/>
</dbReference>
<evidence type="ECO:0000256" key="7">
    <source>
        <dbReference type="ARBA" id="ARBA00022840"/>
    </source>
</evidence>
<evidence type="ECO:0000256" key="10">
    <source>
        <dbReference type="ARBA" id="ARBA00023136"/>
    </source>
</evidence>